<dbReference type="InterPro" id="IPR002182">
    <property type="entry name" value="NB-ARC"/>
</dbReference>
<dbReference type="FunFam" id="3.40.50.300:FF:001091">
    <property type="entry name" value="Probable disease resistance protein At1g61300"/>
    <property type="match status" value="1"/>
</dbReference>
<dbReference type="InterPro" id="IPR055414">
    <property type="entry name" value="LRR_R13L4/SHOC2-like"/>
</dbReference>
<dbReference type="CDD" id="cd14798">
    <property type="entry name" value="RX-CC_like"/>
    <property type="match status" value="1"/>
</dbReference>
<evidence type="ECO:0000313" key="12">
    <source>
        <dbReference type="EMBL" id="OQU79403.1"/>
    </source>
</evidence>
<name>A0A1Z5R6L2_SORBI</name>
<dbReference type="Gene3D" id="3.40.50.300">
    <property type="entry name" value="P-loop containing nucleotide triphosphate hydrolases"/>
    <property type="match status" value="1"/>
</dbReference>
<dbReference type="InterPro" id="IPR044974">
    <property type="entry name" value="Disease_R_plants"/>
</dbReference>
<dbReference type="Gene3D" id="3.80.10.10">
    <property type="entry name" value="Ribonuclease Inhibitor"/>
    <property type="match status" value="1"/>
</dbReference>
<sequence length="673" mass="76505">MTGAIVSASMGVIGTLLPKLFMLIQGEYKLQKGVKTKIAFLTNELSSMESLLVKLANNEERLDEQLKDWRNKVRELSYDIEDCVDLFINKMSKGGDTANLVKKTASTIKKIWSRRKIDKLIDELKARVEEESERRLRYKVDDQAINFSKVVHIDPRLPALYVEAEKLVGIEGPREKIIEFFMKNDDDDGHQLKVVSIVGFGGLGKTTLANQVYHKIKGQFNCSCFVPVSRNPNITKLLADMLKELGSCVDPSDDERLLIEKLRALLKDKRYFIIVDDIWNTQAWEFIKSALPENNLNSRVITTTRISNVAASCCTGLAGYVHNIQPLSDLQSQQLFFKRVFGDISACPPHLEEVSHRILEKCHGLPLAIISIASLLAGKSNKDQWEQVYNSINSAFSHQGMRDILLLSYYDLPYNLKTCLLYLSMYPEDYRIKRKELTWRWIAEGFITEVRGQTMEQIAESYFNELVNRSLIQPIDIWYDGKAGACRVHDMVLELIVSLSAEENFACIVEGQSYSGSGHKIRRLSVQSEHVGDEVMQKIMDKWSQVRSISFYGCQEQGICHLHELHHLRVLVLGDVNNLGYQHKYIDSIKKHIKYVGSFFQLKFLTISSSCVTELPEDIGNLQYLQTLNIDGTSVRKLPPSIGHLQKLVHLLVGSCVELPDEIGDLQALQELS</sequence>
<evidence type="ECO:0000256" key="1">
    <source>
        <dbReference type="ARBA" id="ARBA00008894"/>
    </source>
</evidence>
<dbReference type="InParanoid" id="A0A1Z5R6L2"/>
<dbReference type="PRINTS" id="PR00364">
    <property type="entry name" value="DISEASERSIST"/>
</dbReference>
<keyword evidence="6 7" id="KW-0175">Coiled coil</keyword>
<evidence type="ECO:0000259" key="11">
    <source>
        <dbReference type="Pfam" id="PF23598"/>
    </source>
</evidence>
<evidence type="ECO:0000256" key="2">
    <source>
        <dbReference type="ARBA" id="ARBA00022614"/>
    </source>
</evidence>
<dbReference type="GO" id="GO:0002758">
    <property type="term" value="P:innate immune response-activating signaling pathway"/>
    <property type="evidence" value="ECO:0007669"/>
    <property type="project" value="UniProtKB-ARBA"/>
</dbReference>
<reference evidence="13" key="2">
    <citation type="journal article" date="2018" name="Plant J.">
        <title>The Sorghum bicolor reference genome: improved assembly, gene annotations, a transcriptome atlas, and signatures of genome organization.</title>
        <authorList>
            <person name="McCormick R.F."/>
            <person name="Truong S.K."/>
            <person name="Sreedasyam A."/>
            <person name="Jenkins J."/>
            <person name="Shu S."/>
            <person name="Sims D."/>
            <person name="Kennedy M."/>
            <person name="Amirebrahimi M."/>
            <person name="Weers B.D."/>
            <person name="McKinley B."/>
            <person name="Mattison A."/>
            <person name="Morishige D.T."/>
            <person name="Grimwood J."/>
            <person name="Schmutz J."/>
            <person name="Mullet J.E."/>
        </authorList>
    </citation>
    <scope>NUCLEOTIDE SEQUENCE [LARGE SCALE GENOMIC DNA]</scope>
    <source>
        <strain evidence="13">cv. BTx623</strain>
    </source>
</reference>
<feature type="coiled-coil region" evidence="7">
    <location>
        <begin position="38"/>
        <end position="79"/>
    </location>
</feature>
<evidence type="ECO:0000259" key="9">
    <source>
        <dbReference type="Pfam" id="PF18052"/>
    </source>
</evidence>
<keyword evidence="2" id="KW-0433">Leucine-rich repeat</keyword>
<dbReference type="Gene3D" id="1.20.5.4130">
    <property type="match status" value="1"/>
</dbReference>
<reference evidence="12 13" key="1">
    <citation type="journal article" date="2009" name="Nature">
        <title>The Sorghum bicolor genome and the diversification of grasses.</title>
        <authorList>
            <person name="Paterson A.H."/>
            <person name="Bowers J.E."/>
            <person name="Bruggmann R."/>
            <person name="Dubchak I."/>
            <person name="Grimwood J."/>
            <person name="Gundlach H."/>
            <person name="Haberer G."/>
            <person name="Hellsten U."/>
            <person name="Mitros T."/>
            <person name="Poliakov A."/>
            <person name="Schmutz J."/>
            <person name="Spannagl M."/>
            <person name="Tang H."/>
            <person name="Wang X."/>
            <person name="Wicker T."/>
            <person name="Bharti A.K."/>
            <person name="Chapman J."/>
            <person name="Feltus F.A."/>
            <person name="Gowik U."/>
            <person name="Grigoriev I.V."/>
            <person name="Lyons E."/>
            <person name="Maher C.A."/>
            <person name="Martis M."/>
            <person name="Narechania A."/>
            <person name="Otillar R.P."/>
            <person name="Penning B.W."/>
            <person name="Salamov A.A."/>
            <person name="Wang Y."/>
            <person name="Zhang L."/>
            <person name="Carpita N.C."/>
            <person name="Freeling M."/>
            <person name="Gingle A.R."/>
            <person name="Hash C.T."/>
            <person name="Keller B."/>
            <person name="Klein P."/>
            <person name="Kresovich S."/>
            <person name="McCann M.C."/>
            <person name="Ming R."/>
            <person name="Peterson D.G."/>
            <person name="Mehboob-ur-Rahman"/>
            <person name="Ware D."/>
            <person name="Westhoff P."/>
            <person name="Mayer K.F."/>
            <person name="Messing J."/>
            <person name="Rokhsar D.S."/>
        </authorList>
    </citation>
    <scope>NUCLEOTIDE SEQUENCE [LARGE SCALE GENOMIC DNA]</scope>
    <source>
        <strain evidence="13">cv. BTx623</strain>
    </source>
</reference>
<keyword evidence="4" id="KW-0547">Nucleotide-binding</keyword>
<dbReference type="GO" id="GO:0009626">
    <property type="term" value="P:plant-type hypersensitive response"/>
    <property type="evidence" value="ECO:0007669"/>
    <property type="project" value="UniProtKB-ARBA"/>
</dbReference>
<keyword evidence="13" id="KW-1185">Reference proteome</keyword>
<dbReference type="GO" id="GO:0043531">
    <property type="term" value="F:ADP binding"/>
    <property type="evidence" value="ECO:0007669"/>
    <property type="project" value="InterPro"/>
</dbReference>
<evidence type="ECO:0000256" key="4">
    <source>
        <dbReference type="ARBA" id="ARBA00022741"/>
    </source>
</evidence>
<dbReference type="Pfam" id="PF18052">
    <property type="entry name" value="Rx_N"/>
    <property type="match status" value="1"/>
</dbReference>
<dbReference type="EMBL" id="CM000767">
    <property type="protein sequence ID" value="OQU79403.1"/>
    <property type="molecule type" value="Genomic_DNA"/>
</dbReference>
<dbReference type="Pfam" id="PF23559">
    <property type="entry name" value="WHD_DRP"/>
    <property type="match status" value="1"/>
</dbReference>
<evidence type="ECO:0000259" key="10">
    <source>
        <dbReference type="Pfam" id="PF23559"/>
    </source>
</evidence>
<evidence type="ECO:0000313" key="13">
    <source>
        <dbReference type="Proteomes" id="UP000000768"/>
    </source>
</evidence>
<dbReference type="Proteomes" id="UP000000768">
    <property type="component" value="Chromosome 8"/>
</dbReference>
<evidence type="ECO:0000256" key="3">
    <source>
        <dbReference type="ARBA" id="ARBA00022737"/>
    </source>
</evidence>
<dbReference type="InterPro" id="IPR058922">
    <property type="entry name" value="WHD_DRP"/>
</dbReference>
<comment type="similarity">
    <text evidence="1">Belongs to the disease resistance NB-LRR family.</text>
</comment>
<evidence type="ECO:0000256" key="5">
    <source>
        <dbReference type="ARBA" id="ARBA00022821"/>
    </source>
</evidence>
<dbReference type="Pfam" id="PF00931">
    <property type="entry name" value="NB-ARC"/>
    <property type="match status" value="1"/>
</dbReference>
<dbReference type="FunFam" id="1.10.10.10:FF:000322">
    <property type="entry name" value="Probable disease resistance protein At1g63360"/>
    <property type="match status" value="1"/>
</dbReference>
<feature type="domain" description="Disease resistance N-terminal" evidence="9">
    <location>
        <begin position="12"/>
        <end position="98"/>
    </location>
</feature>
<evidence type="ECO:0000256" key="7">
    <source>
        <dbReference type="SAM" id="Coils"/>
    </source>
</evidence>
<evidence type="ECO:0008006" key="14">
    <source>
        <dbReference type="Google" id="ProtNLM"/>
    </source>
</evidence>
<dbReference type="AlphaFoldDB" id="A0A1Z5R6L2"/>
<organism evidence="12 13">
    <name type="scientific">Sorghum bicolor</name>
    <name type="common">Sorghum</name>
    <name type="synonym">Sorghum vulgare</name>
    <dbReference type="NCBI Taxonomy" id="4558"/>
    <lineage>
        <taxon>Eukaryota</taxon>
        <taxon>Viridiplantae</taxon>
        <taxon>Streptophyta</taxon>
        <taxon>Embryophyta</taxon>
        <taxon>Tracheophyta</taxon>
        <taxon>Spermatophyta</taxon>
        <taxon>Magnoliopsida</taxon>
        <taxon>Liliopsida</taxon>
        <taxon>Poales</taxon>
        <taxon>Poaceae</taxon>
        <taxon>PACMAD clade</taxon>
        <taxon>Panicoideae</taxon>
        <taxon>Andropogonodae</taxon>
        <taxon>Andropogoneae</taxon>
        <taxon>Sorghinae</taxon>
        <taxon>Sorghum</taxon>
    </lineage>
</organism>
<dbReference type="InterPro" id="IPR042197">
    <property type="entry name" value="Apaf_helical"/>
</dbReference>
<dbReference type="InterPro" id="IPR038005">
    <property type="entry name" value="RX-like_CC"/>
</dbReference>
<keyword evidence="5" id="KW-0611">Plant defense</keyword>
<dbReference type="Gene3D" id="1.10.8.430">
    <property type="entry name" value="Helical domain of apoptotic protease-activating factors"/>
    <property type="match status" value="1"/>
</dbReference>
<dbReference type="SUPFAM" id="SSF52540">
    <property type="entry name" value="P-loop containing nucleoside triphosphate hydrolases"/>
    <property type="match status" value="1"/>
</dbReference>
<evidence type="ECO:0000256" key="6">
    <source>
        <dbReference type="ARBA" id="ARBA00023054"/>
    </source>
</evidence>
<dbReference type="Gene3D" id="1.10.10.10">
    <property type="entry name" value="Winged helix-like DNA-binding domain superfamily/Winged helix DNA-binding domain"/>
    <property type="match status" value="1"/>
</dbReference>
<accession>A0A1Z5R6L2</accession>
<proteinExistence type="inferred from homology"/>
<keyword evidence="3" id="KW-0677">Repeat</keyword>
<dbReference type="Pfam" id="PF23598">
    <property type="entry name" value="LRR_14"/>
    <property type="match status" value="1"/>
</dbReference>
<gene>
    <name evidence="12" type="ORF">SORBI_3008G138700</name>
</gene>
<feature type="domain" description="NB-ARC" evidence="8">
    <location>
        <begin position="173"/>
        <end position="341"/>
    </location>
</feature>
<dbReference type="GO" id="GO:0042742">
    <property type="term" value="P:defense response to bacterium"/>
    <property type="evidence" value="ECO:0007669"/>
    <property type="project" value="UniProtKB-ARBA"/>
</dbReference>
<feature type="domain" description="Disease resistance protein winged helix" evidence="10">
    <location>
        <begin position="425"/>
        <end position="496"/>
    </location>
</feature>
<dbReference type="InterPro" id="IPR036388">
    <property type="entry name" value="WH-like_DNA-bd_sf"/>
</dbReference>
<evidence type="ECO:0000259" key="8">
    <source>
        <dbReference type="Pfam" id="PF00931"/>
    </source>
</evidence>
<dbReference type="InterPro" id="IPR032675">
    <property type="entry name" value="LRR_dom_sf"/>
</dbReference>
<feature type="domain" description="Disease resistance R13L4/SHOC-2-like LRR" evidence="11">
    <location>
        <begin position="545"/>
        <end position="673"/>
    </location>
</feature>
<feature type="coiled-coil region" evidence="7">
    <location>
        <begin position="114"/>
        <end position="141"/>
    </location>
</feature>
<dbReference type="Gramene" id="OQU79403">
    <property type="protein sequence ID" value="OQU79403"/>
    <property type="gene ID" value="SORBI_3008G138700"/>
</dbReference>
<dbReference type="PANTHER" id="PTHR23155:SF1116">
    <property type="entry name" value="OS12G0273300 PROTEIN"/>
    <property type="match status" value="1"/>
</dbReference>
<dbReference type="eggNOG" id="KOG4658">
    <property type="taxonomic scope" value="Eukaryota"/>
</dbReference>
<dbReference type="InterPro" id="IPR041118">
    <property type="entry name" value="Rx_N"/>
</dbReference>
<dbReference type="SUPFAM" id="SSF52058">
    <property type="entry name" value="L domain-like"/>
    <property type="match status" value="1"/>
</dbReference>
<dbReference type="InterPro" id="IPR027417">
    <property type="entry name" value="P-loop_NTPase"/>
</dbReference>
<protein>
    <recommendedName>
        <fullName evidence="14">NB-ARC domain-containing protein</fullName>
    </recommendedName>
</protein>
<dbReference type="PANTHER" id="PTHR23155">
    <property type="entry name" value="DISEASE RESISTANCE PROTEIN RP"/>
    <property type="match status" value="1"/>
</dbReference>